<keyword evidence="7 10" id="KW-1133">Transmembrane helix</keyword>
<name>Q9C7T8_ARATH</name>
<evidence type="ECO:0000256" key="9">
    <source>
        <dbReference type="ARBA" id="ARBA00023136"/>
    </source>
</evidence>
<feature type="transmembrane region" description="Helical" evidence="10">
    <location>
        <begin position="186"/>
        <end position="202"/>
    </location>
</feature>
<gene>
    <name evidence="12" type="primary">T9N14.2</name>
</gene>
<dbReference type="Pfam" id="PF06803">
    <property type="entry name" value="DUF1232"/>
    <property type="match status" value="1"/>
</dbReference>
<comment type="similarity">
    <text evidence="4">Belongs to the MICOS complex subunit Mic10 family.</text>
</comment>
<evidence type="ECO:0000256" key="10">
    <source>
        <dbReference type="SAM" id="Phobius"/>
    </source>
</evidence>
<evidence type="ECO:0000313" key="12">
    <source>
        <dbReference type="EMBL" id="AAG51797.1"/>
    </source>
</evidence>
<dbReference type="PIR" id="B96745">
    <property type="entry name" value="B96745"/>
</dbReference>
<dbReference type="ExpressionAtlas" id="Q9C7T8">
    <property type="expression patterns" value="baseline and differential"/>
</dbReference>
<reference evidence="12" key="2">
    <citation type="submission" date="2000-04" db="EMBL/GenBank/DDBJ databases">
        <title>Arabidopsis thaliana chromosome 1 BAC T9N14 genomic sequence.</title>
        <authorList>
            <person name="Lin X."/>
            <person name="Kaul S."/>
            <person name="Town C.D."/>
            <person name="Benito M."/>
            <person name="Creasy T.H."/>
            <person name="Haas B.J."/>
            <person name="Wu D."/>
            <person name="Maiti R."/>
            <person name="Ronning C.M."/>
            <person name="Koo H."/>
            <person name="Fujii C.Y."/>
            <person name="Utterback T.R."/>
            <person name="Barnstead M.E."/>
            <person name="Bowman C.L."/>
            <person name="White O."/>
            <person name="Nierman W.C."/>
            <person name="Fraser C.M."/>
        </authorList>
    </citation>
    <scope>NUCLEOTIDE SEQUENCE</scope>
</reference>
<dbReference type="InterPro" id="IPR010652">
    <property type="entry name" value="DUF1232"/>
</dbReference>
<dbReference type="Pfam" id="PF04418">
    <property type="entry name" value="DUF543"/>
    <property type="match status" value="1"/>
</dbReference>
<dbReference type="EMBL" id="AC067754">
    <property type="protein sequence ID" value="AAG51797.1"/>
    <property type="molecule type" value="Genomic_DNA"/>
</dbReference>
<dbReference type="GO" id="GO:0012505">
    <property type="term" value="C:endomembrane system"/>
    <property type="evidence" value="ECO:0007669"/>
    <property type="project" value="UniProtKB-SubCell"/>
</dbReference>
<keyword evidence="8" id="KW-0496">Mitochondrion</keyword>
<evidence type="ECO:0000256" key="6">
    <source>
        <dbReference type="ARBA" id="ARBA00022792"/>
    </source>
</evidence>
<feature type="transmembrane region" description="Helical" evidence="10">
    <location>
        <begin position="222"/>
        <end position="242"/>
    </location>
</feature>
<reference evidence="12" key="3">
    <citation type="submission" date="2001-01" db="EMBL/GenBank/DDBJ databases">
        <authorList>
            <person name="Town C.D."/>
            <person name="Kaul S."/>
        </authorList>
    </citation>
    <scope>NUCLEOTIDE SEQUENCE</scope>
</reference>
<keyword evidence="5 10" id="KW-0812">Transmembrane</keyword>
<evidence type="ECO:0000256" key="3">
    <source>
        <dbReference type="ARBA" id="ARBA00004434"/>
    </source>
</evidence>
<accession>Q9C7T8</accession>
<evidence type="ECO:0000259" key="11">
    <source>
        <dbReference type="Pfam" id="PF06803"/>
    </source>
</evidence>
<feature type="domain" description="DUF1232" evidence="11">
    <location>
        <begin position="192"/>
        <end position="226"/>
    </location>
</feature>
<evidence type="ECO:0000256" key="2">
    <source>
        <dbReference type="ARBA" id="ARBA00004127"/>
    </source>
</evidence>
<evidence type="ECO:0000256" key="4">
    <source>
        <dbReference type="ARBA" id="ARBA00006792"/>
    </source>
</evidence>
<dbReference type="PANTHER" id="PTHR21304">
    <property type="entry name" value="MICOS COMPLEX SUBUNIT MIC10"/>
    <property type="match status" value="1"/>
</dbReference>
<protein>
    <submittedName>
        <fullName evidence="12">Uncharacterized protein T9N14.2</fullName>
    </submittedName>
</protein>
<keyword evidence="6" id="KW-0999">Mitochondrion inner membrane</keyword>
<organism evidence="12">
    <name type="scientific">Arabidopsis thaliana</name>
    <name type="common">Mouse-ear cress</name>
    <dbReference type="NCBI Taxonomy" id="3702"/>
    <lineage>
        <taxon>Eukaryota</taxon>
        <taxon>Viridiplantae</taxon>
        <taxon>Streptophyta</taxon>
        <taxon>Embryophyta</taxon>
        <taxon>Tracheophyta</taxon>
        <taxon>Spermatophyta</taxon>
        <taxon>Magnoliopsida</taxon>
        <taxon>eudicotyledons</taxon>
        <taxon>Gunneridae</taxon>
        <taxon>Pentapetalae</taxon>
        <taxon>rosids</taxon>
        <taxon>malvids</taxon>
        <taxon>Brassicales</taxon>
        <taxon>Brassicaceae</taxon>
        <taxon>Camelineae</taxon>
        <taxon>Arabidopsis</taxon>
    </lineage>
</organism>
<evidence type="ECO:0000256" key="5">
    <source>
        <dbReference type="ARBA" id="ARBA00022692"/>
    </source>
</evidence>
<keyword evidence="9 10" id="KW-0472">Membrane</keyword>
<evidence type="ECO:0000256" key="1">
    <source>
        <dbReference type="ARBA" id="ARBA00002689"/>
    </source>
</evidence>
<comment type="function">
    <text evidence="1">Component of the MICOS complex, a large protein complex of the mitochondrial inner membrane that plays crucial roles in the maintenance of crista junctions, inner membrane architecture, and formation of contact sites to the outer membrane.</text>
</comment>
<sequence>MAEKKDSVPPEYDVNAKWDACLDLTVRRFVYSSLGGAFAGSPVTRWASIALGAGIGIGSAYSDCSRAFDSPSSSSANLAAPKNNITETSPVSQGTALCWCGGMDLHYSHDTIRDRNDATVKEVLGNLETYNRLFGGRSSSLVQEILIPLAEDARPALLTTEVVAGNDGSTKNASTFTVPFGVKHDAVSLYWMQMILSAVYIISPIDIIPEGVLGVVGLLDDLLIALICFLHVAALYRSVLYFRHAGKLKCVMIKITAQKAWKNSEMGHGDGNKNFTSVSVLSATNQILSGPLLETLIGLTLTSVAAE</sequence>
<comment type="subcellular location">
    <subcellularLocation>
        <location evidence="2">Endomembrane system</location>
        <topology evidence="2">Multi-pass membrane protein</topology>
    </subcellularLocation>
    <subcellularLocation>
        <location evidence="3">Mitochondrion inner membrane</location>
        <topology evidence="3">Single-pass membrane protein</topology>
    </subcellularLocation>
</comment>
<proteinExistence type="inferred from homology"/>
<dbReference type="AlphaFoldDB" id="Q9C7T8"/>
<dbReference type="GO" id="GO:0061617">
    <property type="term" value="C:MICOS complex"/>
    <property type="evidence" value="ECO:0007669"/>
    <property type="project" value="InterPro"/>
</dbReference>
<dbReference type="InterPro" id="IPR007512">
    <property type="entry name" value="Mic10"/>
</dbReference>
<evidence type="ECO:0000256" key="7">
    <source>
        <dbReference type="ARBA" id="ARBA00022989"/>
    </source>
</evidence>
<reference key="1">
    <citation type="journal article" date="2000" name="Nature">
        <title>Sequence and analysis of chromosome 1 of the plant Arabidopsis thaliana.</title>
        <authorList>
            <person name="Theologis A."/>
            <person name="Ecker J.R."/>
            <person name="Palm C.J."/>
            <person name="Federspiel N.A."/>
            <person name="Kaul S."/>
            <person name="White O."/>
            <person name="Alonso J."/>
            <person name="Altafi H."/>
            <person name="Araujo R."/>
            <person name="Bowman C.L."/>
            <person name="Brooks S.Y."/>
            <person name="Buehler E."/>
            <person name="Chan A."/>
            <person name="Chao Q."/>
            <person name="Chen H."/>
            <person name="Cheuk R.F."/>
            <person name="Chin C.W."/>
            <person name="Chung M.K."/>
            <person name="Conn L."/>
            <person name="Conway A.B."/>
            <person name="Conway A.R."/>
            <person name="Creasy T.H."/>
            <person name="Dewar K."/>
            <person name="Dunn P."/>
            <person name="Etgu P."/>
            <person name="Feldblyum T.V."/>
            <person name="Feng J."/>
            <person name="Fong B."/>
            <person name="Fujii C.Y."/>
            <person name="Gill J.E."/>
            <person name="Goldsmith A.D."/>
            <person name="Haas B."/>
            <person name="Hansen N.F."/>
            <person name="Hughes B."/>
            <person name="Huizar L."/>
            <person name="Hunter J.L."/>
            <person name="Jenkins J."/>
            <person name="Johnson-Hopson C."/>
            <person name="Khan S."/>
            <person name="Khaykin E."/>
            <person name="Kim C.J."/>
            <person name="Koo H.L."/>
            <person name="Kremenetskaia I."/>
            <person name="Kurtz D.B."/>
            <person name="Kwan A."/>
            <person name="Lam B."/>
            <person name="Langin-Hooper S."/>
            <person name="Lee A."/>
            <person name="Lee J.M."/>
            <person name="Lenz C.A."/>
            <person name="Li J.H."/>
            <person name="Li Y."/>
            <person name="Lin X."/>
            <person name="Liu S.X."/>
            <person name="Liu Z.A."/>
            <person name="Luros J.S."/>
            <person name="Maiti R."/>
            <person name="Marziali A."/>
            <person name="Militscher J."/>
            <person name="Miranda M."/>
            <person name="Nguyen M."/>
            <person name="Nierman W.C."/>
            <person name="Osborne B.I."/>
            <person name="Pai G."/>
            <person name="Peterson J."/>
            <person name="Pham P.K."/>
            <person name="Rizzo M."/>
            <person name="Rooney T."/>
            <person name="Rowley D."/>
            <person name="Sakano H."/>
            <person name="Salzberg S.L."/>
            <person name="Schwartz J.R."/>
            <person name="Shinn P."/>
            <person name="Southwick A.M."/>
            <person name="Sun H."/>
            <person name="Tallon L.J."/>
            <person name="Tambunga G."/>
            <person name="Toriumi M.J."/>
            <person name="Town C.D."/>
            <person name="Utterback T."/>
            <person name="Van Aken S."/>
            <person name="Vaysberg M."/>
            <person name="Vysotskaia V.S."/>
            <person name="Walker M."/>
            <person name="Wu D."/>
            <person name="Yu G."/>
            <person name="Fraser C.M."/>
            <person name="Venter J.C."/>
            <person name="Davis R.W."/>
        </authorList>
    </citation>
    <scope>NUCLEOTIDE SEQUENCE [LARGE SCALE GENOMIC DNA]</scope>
    <source>
        <strain>cv. Columbia</strain>
    </source>
</reference>
<dbReference type="PANTHER" id="PTHR21304:SF0">
    <property type="entry name" value="MICOS COMPLEX SUBUNIT MIC10"/>
    <property type="match status" value="1"/>
</dbReference>
<evidence type="ECO:0000256" key="8">
    <source>
        <dbReference type="ARBA" id="ARBA00023128"/>
    </source>
</evidence>